<dbReference type="GO" id="GO:0046872">
    <property type="term" value="F:metal ion binding"/>
    <property type="evidence" value="ECO:0007669"/>
    <property type="project" value="UniProtKB-KW"/>
</dbReference>
<accession>A0A3A3Z4H9</accession>
<feature type="binding site" evidence="4">
    <location>
        <position position="181"/>
    </location>
    <ligand>
        <name>molybdate</name>
        <dbReference type="ChEBI" id="CHEBI:36264"/>
    </ligand>
</feature>
<name>A0A3A3Z4H9_9ACTN</name>
<keyword evidence="4" id="KW-0500">Molybdenum</keyword>
<dbReference type="InterPro" id="IPR050682">
    <property type="entry name" value="ModA/WtpA"/>
</dbReference>
<dbReference type="Pfam" id="PF13531">
    <property type="entry name" value="SBP_bac_11"/>
    <property type="match status" value="1"/>
</dbReference>
<feature type="binding site" evidence="4">
    <location>
        <position position="163"/>
    </location>
    <ligand>
        <name>molybdate</name>
        <dbReference type="ChEBI" id="CHEBI:36264"/>
    </ligand>
</feature>
<feature type="binding site" evidence="4">
    <location>
        <position position="33"/>
    </location>
    <ligand>
        <name>molybdate</name>
        <dbReference type="ChEBI" id="CHEBI:36264"/>
    </ligand>
</feature>
<protein>
    <submittedName>
        <fullName evidence="5">Molybdate ABC transporter substrate-binding protein</fullName>
    </submittedName>
</protein>
<dbReference type="Proteomes" id="UP000265614">
    <property type="component" value="Unassembled WGS sequence"/>
</dbReference>
<dbReference type="PIRSF" id="PIRSF004846">
    <property type="entry name" value="ModA"/>
    <property type="match status" value="1"/>
</dbReference>
<dbReference type="EMBL" id="QZEZ01000001">
    <property type="protein sequence ID" value="RJK97838.1"/>
    <property type="molecule type" value="Genomic_DNA"/>
</dbReference>
<evidence type="ECO:0000256" key="1">
    <source>
        <dbReference type="ARBA" id="ARBA00009175"/>
    </source>
</evidence>
<dbReference type="GO" id="GO:0030973">
    <property type="term" value="F:molybdate ion binding"/>
    <property type="evidence" value="ECO:0007669"/>
    <property type="project" value="TreeGrafter"/>
</dbReference>
<proteinExistence type="inferred from homology"/>
<dbReference type="RefSeq" id="WP_119948764.1">
    <property type="nucleotide sequence ID" value="NZ_QZEZ01000001.1"/>
</dbReference>
<dbReference type="PANTHER" id="PTHR30632:SF0">
    <property type="entry name" value="SULFATE-BINDING PROTEIN"/>
    <property type="match status" value="1"/>
</dbReference>
<dbReference type="AlphaFoldDB" id="A0A3A3Z4H9"/>
<evidence type="ECO:0000313" key="6">
    <source>
        <dbReference type="Proteomes" id="UP000265614"/>
    </source>
</evidence>
<gene>
    <name evidence="5" type="primary">modA</name>
    <name evidence="5" type="ORF">D5H78_02350</name>
</gene>
<sequence length="242" mass="24400">MRAPAVLAAAAVLLAGCGAQDGDEVLDVLVAASLTDVVEELAAAYEGEHPGVDVRVTSGGSPALAHQVVEGAPADVFASASARDMATVVDAGLAQEPVVLARNAVQVVVPADDPAGVRSLADLGREGVRVALCQPQVPCGALAREALDAAGVAVRPVTEEPDVRATLTKVRLGEVDAGIVYRTDVLAAGDEVRGVAVPGAPTTDYPVAVLGQGSPDARGFVDLLLSVRGREVLARAGFLPPP</sequence>
<dbReference type="GO" id="GO:0015689">
    <property type="term" value="P:molybdate ion transport"/>
    <property type="evidence" value="ECO:0007669"/>
    <property type="project" value="InterPro"/>
</dbReference>
<dbReference type="InterPro" id="IPR005950">
    <property type="entry name" value="ModA"/>
</dbReference>
<dbReference type="Gene3D" id="3.40.190.10">
    <property type="entry name" value="Periplasmic binding protein-like II"/>
    <property type="match status" value="2"/>
</dbReference>
<evidence type="ECO:0000256" key="3">
    <source>
        <dbReference type="ARBA" id="ARBA00022729"/>
    </source>
</evidence>
<evidence type="ECO:0000256" key="4">
    <source>
        <dbReference type="PIRSR" id="PIRSR004846-1"/>
    </source>
</evidence>
<evidence type="ECO:0000256" key="2">
    <source>
        <dbReference type="ARBA" id="ARBA00022723"/>
    </source>
</evidence>
<keyword evidence="2 4" id="KW-0479">Metal-binding</keyword>
<organism evidence="5 6">
    <name type="scientific">Vallicoccus soli</name>
    <dbReference type="NCBI Taxonomy" id="2339232"/>
    <lineage>
        <taxon>Bacteria</taxon>
        <taxon>Bacillati</taxon>
        <taxon>Actinomycetota</taxon>
        <taxon>Actinomycetes</taxon>
        <taxon>Motilibacterales</taxon>
        <taxon>Vallicoccaceae</taxon>
        <taxon>Vallicoccus</taxon>
    </lineage>
</organism>
<keyword evidence="3" id="KW-0732">Signal</keyword>
<dbReference type="PROSITE" id="PS51257">
    <property type="entry name" value="PROKAR_LIPOPROTEIN"/>
    <property type="match status" value="1"/>
</dbReference>
<keyword evidence="6" id="KW-1185">Reference proteome</keyword>
<comment type="caution">
    <text evidence="5">The sequence shown here is derived from an EMBL/GenBank/DDBJ whole genome shotgun (WGS) entry which is preliminary data.</text>
</comment>
<comment type="similarity">
    <text evidence="1">Belongs to the bacterial solute-binding protein ModA family.</text>
</comment>
<feature type="binding site" evidence="4">
    <location>
        <position position="61"/>
    </location>
    <ligand>
        <name>molybdate</name>
        <dbReference type="ChEBI" id="CHEBI:36264"/>
    </ligand>
</feature>
<evidence type="ECO:0000313" key="5">
    <source>
        <dbReference type="EMBL" id="RJK97838.1"/>
    </source>
</evidence>
<dbReference type="PANTHER" id="PTHR30632">
    <property type="entry name" value="MOLYBDATE-BINDING PERIPLASMIC PROTEIN"/>
    <property type="match status" value="1"/>
</dbReference>
<dbReference type="OrthoDB" id="9785015at2"/>
<dbReference type="NCBIfam" id="TIGR01256">
    <property type="entry name" value="modA"/>
    <property type="match status" value="1"/>
</dbReference>
<reference evidence="5 6" key="1">
    <citation type="submission" date="2018-09" db="EMBL/GenBank/DDBJ databases">
        <title>YIM 75000 draft genome.</title>
        <authorList>
            <person name="Tang S."/>
            <person name="Feng Y."/>
        </authorList>
    </citation>
    <scope>NUCLEOTIDE SEQUENCE [LARGE SCALE GENOMIC DNA]</scope>
    <source>
        <strain evidence="5 6">YIM 75000</strain>
    </source>
</reference>
<dbReference type="SUPFAM" id="SSF53850">
    <property type="entry name" value="Periplasmic binding protein-like II"/>
    <property type="match status" value="1"/>
</dbReference>